<dbReference type="AlphaFoldDB" id="A0A0L0FA78"/>
<feature type="non-terminal residue" evidence="2">
    <location>
        <position position="79"/>
    </location>
</feature>
<dbReference type="Proteomes" id="UP000054560">
    <property type="component" value="Unassembled WGS sequence"/>
</dbReference>
<evidence type="ECO:0000313" key="2">
    <source>
        <dbReference type="EMBL" id="KNC73441.1"/>
    </source>
</evidence>
<dbReference type="GeneID" id="25914506"/>
<keyword evidence="1" id="KW-0472">Membrane</keyword>
<feature type="non-terminal residue" evidence="2">
    <location>
        <position position="1"/>
    </location>
</feature>
<name>A0A0L0FA78_9EUKA</name>
<keyword evidence="1" id="KW-1133">Transmembrane helix</keyword>
<organism evidence="2 3">
    <name type="scientific">Sphaeroforma arctica JP610</name>
    <dbReference type="NCBI Taxonomy" id="667725"/>
    <lineage>
        <taxon>Eukaryota</taxon>
        <taxon>Ichthyosporea</taxon>
        <taxon>Ichthyophonida</taxon>
        <taxon>Sphaeroforma</taxon>
    </lineage>
</organism>
<keyword evidence="1" id="KW-0812">Transmembrane</keyword>
<reference evidence="2 3" key="1">
    <citation type="submission" date="2011-02" db="EMBL/GenBank/DDBJ databases">
        <title>The Genome Sequence of Sphaeroforma arctica JP610.</title>
        <authorList>
            <consortium name="The Broad Institute Genome Sequencing Platform"/>
            <person name="Russ C."/>
            <person name="Cuomo C."/>
            <person name="Young S.K."/>
            <person name="Zeng Q."/>
            <person name="Gargeya S."/>
            <person name="Alvarado L."/>
            <person name="Berlin A."/>
            <person name="Chapman S.B."/>
            <person name="Chen Z."/>
            <person name="Freedman E."/>
            <person name="Gellesch M."/>
            <person name="Goldberg J."/>
            <person name="Griggs A."/>
            <person name="Gujja S."/>
            <person name="Heilman E."/>
            <person name="Heiman D."/>
            <person name="Howarth C."/>
            <person name="Mehta T."/>
            <person name="Neiman D."/>
            <person name="Pearson M."/>
            <person name="Roberts A."/>
            <person name="Saif S."/>
            <person name="Shea T."/>
            <person name="Shenoy N."/>
            <person name="Sisk P."/>
            <person name="Stolte C."/>
            <person name="Sykes S."/>
            <person name="White J."/>
            <person name="Yandava C."/>
            <person name="Burger G."/>
            <person name="Gray M.W."/>
            <person name="Holland P.W.H."/>
            <person name="King N."/>
            <person name="Lang F.B.F."/>
            <person name="Roger A.J."/>
            <person name="Ruiz-Trillo I."/>
            <person name="Haas B."/>
            <person name="Nusbaum C."/>
            <person name="Birren B."/>
        </authorList>
    </citation>
    <scope>NUCLEOTIDE SEQUENCE [LARGE SCALE GENOMIC DNA]</scope>
    <source>
        <strain evidence="2 3">JP610</strain>
    </source>
</reference>
<keyword evidence="3" id="KW-1185">Reference proteome</keyword>
<evidence type="ECO:0000256" key="1">
    <source>
        <dbReference type="SAM" id="Phobius"/>
    </source>
</evidence>
<sequence>SDKAHWLVQMWFVRPLLTSSTAFSVVTLLAGTHPDYKGLLFGPDLSAAVCERVLLRLRRFAFTSEGKGRAIHHICAETA</sequence>
<feature type="transmembrane region" description="Helical" evidence="1">
    <location>
        <begin position="12"/>
        <end position="31"/>
    </location>
</feature>
<protein>
    <submittedName>
        <fullName evidence="2">Uncharacterized protein</fullName>
    </submittedName>
</protein>
<proteinExistence type="predicted"/>
<dbReference type="EMBL" id="KQ245612">
    <property type="protein sequence ID" value="KNC73441.1"/>
    <property type="molecule type" value="Genomic_DNA"/>
</dbReference>
<dbReference type="RefSeq" id="XP_014147343.1">
    <property type="nucleotide sequence ID" value="XM_014291868.1"/>
</dbReference>
<gene>
    <name evidence="2" type="ORF">SARC_14002</name>
</gene>
<evidence type="ECO:0000313" key="3">
    <source>
        <dbReference type="Proteomes" id="UP000054560"/>
    </source>
</evidence>
<accession>A0A0L0FA78</accession>